<dbReference type="Proteomes" id="UP000219111">
    <property type="component" value="Unassembled WGS sequence"/>
</dbReference>
<name>A0A285TEC0_9RHOB</name>
<keyword evidence="2" id="KW-1185">Reference proteome</keyword>
<sequence length="49" mass="5182">MGLAGVRYLGLDYGAVGHGFDLAGIALTPSEWADFRTIEAGAAEELNRE</sequence>
<evidence type="ECO:0000313" key="2">
    <source>
        <dbReference type="Proteomes" id="UP000219111"/>
    </source>
</evidence>
<gene>
    <name evidence="1" type="ORF">SAMN05877831_1206</name>
</gene>
<dbReference type="EMBL" id="OBMT01000020">
    <property type="protein sequence ID" value="SOC20594.1"/>
    <property type="molecule type" value="Genomic_DNA"/>
</dbReference>
<protein>
    <submittedName>
        <fullName evidence="1">Uncharacterized protein</fullName>
    </submittedName>
</protein>
<proteinExistence type="predicted"/>
<evidence type="ECO:0000313" key="1">
    <source>
        <dbReference type="EMBL" id="SOC20594.1"/>
    </source>
</evidence>
<reference evidence="2" key="1">
    <citation type="submission" date="2017-08" db="EMBL/GenBank/DDBJ databases">
        <authorList>
            <person name="Varghese N."/>
            <person name="Submissions S."/>
        </authorList>
    </citation>
    <scope>NUCLEOTIDE SEQUENCE [LARGE SCALE GENOMIC DNA]</scope>
    <source>
        <strain evidence="2">JA276</strain>
    </source>
</reference>
<accession>A0A285TEC0</accession>
<organism evidence="1 2">
    <name type="scientific">Rhodobacter maris</name>
    <dbReference type="NCBI Taxonomy" id="446682"/>
    <lineage>
        <taxon>Bacteria</taxon>
        <taxon>Pseudomonadati</taxon>
        <taxon>Pseudomonadota</taxon>
        <taxon>Alphaproteobacteria</taxon>
        <taxon>Rhodobacterales</taxon>
        <taxon>Rhodobacter group</taxon>
        <taxon>Rhodobacter</taxon>
    </lineage>
</organism>
<dbReference type="AlphaFoldDB" id="A0A285TEC0"/>